<dbReference type="SUPFAM" id="SSF47986">
    <property type="entry name" value="DEATH domain"/>
    <property type="match status" value="1"/>
</dbReference>
<protein>
    <submittedName>
        <fullName evidence="3">N13</fullName>
    </submittedName>
</protein>
<feature type="domain" description="DED" evidence="2">
    <location>
        <begin position="93"/>
        <end position="170"/>
    </location>
</feature>
<dbReference type="InterPro" id="IPR001875">
    <property type="entry name" value="DED_dom"/>
</dbReference>
<evidence type="ECO:0000256" key="1">
    <source>
        <dbReference type="ARBA" id="ARBA00022703"/>
    </source>
</evidence>
<dbReference type="PANTHER" id="PTHR48169">
    <property type="entry name" value="DED DOMAIN-CONTAINING PROTEIN"/>
    <property type="match status" value="1"/>
</dbReference>
<dbReference type="PANTHER" id="PTHR48169:SF7">
    <property type="entry name" value="CASPASE 10"/>
    <property type="match status" value="1"/>
</dbReference>
<dbReference type="SMART" id="SM00031">
    <property type="entry name" value="DED"/>
    <property type="match status" value="1"/>
</dbReference>
<proteinExistence type="predicted"/>
<gene>
    <name evidence="3" type="primary">ORF71</name>
</gene>
<reference evidence="3 4" key="1">
    <citation type="submission" date="2018-02" db="EMBL/GenBank/DDBJ databases">
        <title>Complete genome sequence of MneRV2, the pig-tailed macaque RV2 rhadinovirus, and evolutionary relationship with rhesus macaque RRV and human herpesvirus 8/KSHV.</title>
        <authorList>
            <person name="Rose T.M."/>
            <person name="Bruce A.G."/>
        </authorList>
    </citation>
    <scope>NUCLEOTIDE SEQUENCE [LARGE SCALE GENOMIC DNA]</scope>
    <source>
        <strain evidence="3 4">J97167</strain>
    </source>
</reference>
<evidence type="ECO:0000313" key="4">
    <source>
        <dbReference type="Proteomes" id="UP000297089"/>
    </source>
</evidence>
<dbReference type="Gene3D" id="1.10.533.10">
    <property type="entry name" value="Death Domain, Fas"/>
    <property type="match status" value="1"/>
</dbReference>
<dbReference type="InterPro" id="IPR011029">
    <property type="entry name" value="DEATH-like_dom_sf"/>
</dbReference>
<organism evidence="3 4">
    <name type="scientific">macacine gammaherpesvirus 12</name>
    <dbReference type="NCBI Taxonomy" id="2560571"/>
    <lineage>
        <taxon>Viruses</taxon>
        <taxon>Duplodnaviria</taxon>
        <taxon>Heunggongvirae</taxon>
        <taxon>Peploviricota</taxon>
        <taxon>Herviviricetes</taxon>
        <taxon>Herpesvirales</taxon>
        <taxon>Orthoherpesviridae</taxon>
        <taxon>Gammaherpesvirinae</taxon>
        <taxon>Rhadinovirus</taxon>
        <taxon>Rhadinovirus macacinegamma12</taxon>
    </lineage>
</organism>
<evidence type="ECO:0000313" key="3">
    <source>
        <dbReference type="EMBL" id="AJE29728.1"/>
    </source>
</evidence>
<keyword evidence="4" id="KW-1185">Reference proteome</keyword>
<dbReference type="Proteomes" id="UP000297089">
    <property type="component" value="Segment"/>
</dbReference>
<evidence type="ECO:0000259" key="2">
    <source>
        <dbReference type="PROSITE" id="PS50168"/>
    </source>
</evidence>
<dbReference type="EMBL" id="KP265674">
    <property type="protein sequence ID" value="AJE29728.1"/>
    <property type="molecule type" value="Genomic_DNA"/>
</dbReference>
<name>A0A0B5D6J7_9GAMA</name>
<sequence length="174" mass="19348">MSVQSRLFDLGRHLEADDREAVLWLFDRPLSDNTAEGFANGLCPNVGEPGIPIPVLLEAVFLVGRLDLISKLFLLDVGFIVGRLRSSPSYFSPYKHLMLSINRQLSEKDVKGLVFLTADQLGRKRDGSPTFLRWLTRMEKAALVSPSDCLVLRDLLRAVSRRDVAKIVAANTPG</sequence>
<dbReference type="PROSITE" id="PS50168">
    <property type="entry name" value="DED"/>
    <property type="match status" value="1"/>
</dbReference>
<dbReference type="KEGG" id="vg:65099614"/>
<keyword evidence="1" id="KW-0053">Apoptosis</keyword>
<dbReference type="Pfam" id="PF01335">
    <property type="entry name" value="DED"/>
    <property type="match status" value="1"/>
</dbReference>
<accession>A0A0B5D6J7</accession>